<feature type="compositionally biased region" description="Pro residues" evidence="1">
    <location>
        <begin position="181"/>
        <end position="192"/>
    </location>
</feature>
<evidence type="ECO:0000313" key="5">
    <source>
        <dbReference type="Proteomes" id="UP000738402"/>
    </source>
</evidence>
<evidence type="ECO:0000313" key="4">
    <source>
        <dbReference type="Proteomes" id="UP000697297"/>
    </source>
</evidence>
<evidence type="ECO:0000313" key="2">
    <source>
        <dbReference type="EMBL" id="KAG7723794.1"/>
    </source>
</evidence>
<evidence type="ECO:0000313" key="3">
    <source>
        <dbReference type="EMBL" id="KAG7761631.1"/>
    </source>
</evidence>
<feature type="compositionally biased region" description="Low complexity" evidence="1">
    <location>
        <begin position="165"/>
        <end position="179"/>
    </location>
</feature>
<gene>
    <name evidence="2" type="ORF">KL933_005367</name>
    <name evidence="3" type="ORF">KL946_005341</name>
</gene>
<dbReference type="EMBL" id="JAHLUH010000024">
    <property type="protein sequence ID" value="KAG7723794.1"/>
    <property type="molecule type" value="Genomic_DNA"/>
</dbReference>
<dbReference type="AlphaFoldDB" id="A0AAN6D0H3"/>
<feature type="region of interest" description="Disordered" evidence="1">
    <location>
        <begin position="1"/>
        <end position="55"/>
    </location>
</feature>
<comment type="caution">
    <text evidence="2">The sequence shown here is derived from an EMBL/GenBank/DDBJ whole genome shotgun (WGS) entry which is preliminary data.</text>
</comment>
<feature type="region of interest" description="Disordered" evidence="1">
    <location>
        <begin position="157"/>
        <end position="232"/>
    </location>
</feature>
<sequence>METSSDSSDPDVAYETVTPNEVERLVGFPKHASSYDSEDGSEFSFQNKDSLENGLPPLKPLSKSDLFGNPTIYQDKQAGKQHLYVGSKKSPLQDKTNVYANEQNPFKNVLHNFGTGQRLLVSDLINHFDKEAFPESESKFINQRSHINLLSAKLSELEPDTGNVSSPSSDYGSSSAYDPLSIPPHPKIPQSPLPNEDSADIGTKTSSTMSWQPPQENYPFSHQKESMCRPETPVTKYPTTQSLELNHSSEFERSSEYYHLLIEKDKADVRYQNLLSDHNRLMERFLFMHEESEKLKCLLQVLNEERSRELKRYKEAKAFYESLEKKHDIELEMLANFIRNAFEDIIGVPIEGYETLENDISHHTQCIKLLEMLRVAIRTKERMNVKSHASDIQMLRRRMEHMELDSSEIRQQCRYAGKWLEATYCSLLGILGGSVFVPDKQVLLTVDTIQQTIQDSAEKDAEWIHNGVIAALIRELNAK</sequence>
<keyword evidence="4" id="KW-1185">Reference proteome</keyword>
<dbReference type="EMBL" id="JAHLUN010000023">
    <property type="protein sequence ID" value="KAG7761631.1"/>
    <property type="molecule type" value="Genomic_DNA"/>
</dbReference>
<name>A0AAN6D0H3_9ASCO</name>
<dbReference type="Proteomes" id="UP000697297">
    <property type="component" value="Unassembled WGS sequence"/>
</dbReference>
<reference evidence="2 4" key="1">
    <citation type="journal article" date="2021" name="G3 (Bethesda)">
        <title>Genomic diversity, chromosomal rearrangements, and interspecies hybridization in the ogataea polymorpha species complex.</title>
        <authorList>
            <person name="Hanson S.J."/>
            <person name="Cinneide E.O."/>
            <person name="Salzberg L.I."/>
            <person name="Wolfe K.H."/>
            <person name="McGowan J."/>
            <person name="Fitzpatrick D.A."/>
            <person name="Matlin K."/>
        </authorList>
    </citation>
    <scope>NUCLEOTIDE SEQUENCE</scope>
    <source>
        <strain evidence="3">81-436-3</strain>
        <strain evidence="2">83-405-1</strain>
    </source>
</reference>
<evidence type="ECO:0000256" key="1">
    <source>
        <dbReference type="SAM" id="MobiDB-lite"/>
    </source>
</evidence>
<organism evidence="2 5">
    <name type="scientific">Ogataea haglerorum</name>
    <dbReference type="NCBI Taxonomy" id="1937702"/>
    <lineage>
        <taxon>Eukaryota</taxon>
        <taxon>Fungi</taxon>
        <taxon>Dikarya</taxon>
        <taxon>Ascomycota</taxon>
        <taxon>Saccharomycotina</taxon>
        <taxon>Pichiomycetes</taxon>
        <taxon>Pichiales</taxon>
        <taxon>Pichiaceae</taxon>
        <taxon>Ogataea</taxon>
    </lineage>
</organism>
<accession>A0AAN6D0H3</accession>
<protein>
    <submittedName>
        <fullName evidence="2">Uncharacterized protein</fullName>
    </submittedName>
</protein>
<feature type="compositionally biased region" description="Polar residues" evidence="1">
    <location>
        <begin position="203"/>
        <end position="220"/>
    </location>
</feature>
<proteinExistence type="predicted"/>
<dbReference type="Proteomes" id="UP000738402">
    <property type="component" value="Unassembled WGS sequence"/>
</dbReference>